<name>A0ACA9TIL2_BIOOC</name>
<sequence>MRFLASTATLASVTSMASATGLLLPLYVYPSAEWQDGAANWNPVFTAVGAYPDLKWTIVVNPENGPGSTGEAGNGDVNYITGISKLNAYDNVNTVGYVRTNYAATSLETVKSDVTTFAGWTSYTDSDVSVHGIFFDEVAADFDYMNEVITHTRSAFKGETITTICNFGVAASEEFYTICDIVVAFESCLNCSTAPQYKSQTTIDANIPKDYASQASIILNNFSGAAYDGSTANAALIDSYVSTIASNGVGWFYFTSADYNDITTAPATVGQNADSLAKAILVPVVQ</sequence>
<keyword evidence="2" id="KW-1185">Reference proteome</keyword>
<dbReference type="Proteomes" id="UP000836387">
    <property type="component" value="Unassembled WGS sequence"/>
</dbReference>
<gene>
    <name evidence="1" type="ORF">CRV2_00002225</name>
</gene>
<reference evidence="1" key="2">
    <citation type="submission" date="2021-10" db="EMBL/GenBank/DDBJ databases">
        <authorList>
            <person name="Piombo E."/>
        </authorList>
    </citation>
    <scope>NUCLEOTIDE SEQUENCE</scope>
</reference>
<comment type="caution">
    <text evidence="1">The sequence shown here is derived from an EMBL/GenBank/DDBJ whole genome shotgun (WGS) entry which is preliminary data.</text>
</comment>
<proteinExistence type="predicted"/>
<reference evidence="1" key="1">
    <citation type="submission" date="2020-04" db="EMBL/GenBank/DDBJ databases">
        <authorList>
            <person name="Broberg M."/>
        </authorList>
    </citation>
    <scope>NUCLEOTIDE SEQUENCE</scope>
</reference>
<organism evidence="1 2">
    <name type="scientific">Clonostachys rosea f. rosea IK726</name>
    <dbReference type="NCBI Taxonomy" id="1349383"/>
    <lineage>
        <taxon>Eukaryota</taxon>
        <taxon>Fungi</taxon>
        <taxon>Dikarya</taxon>
        <taxon>Ascomycota</taxon>
        <taxon>Pezizomycotina</taxon>
        <taxon>Sordariomycetes</taxon>
        <taxon>Hypocreomycetidae</taxon>
        <taxon>Hypocreales</taxon>
        <taxon>Bionectriaceae</taxon>
        <taxon>Clonostachys</taxon>
    </lineage>
</organism>
<accession>A0ACA9TIL2</accession>
<evidence type="ECO:0000313" key="1">
    <source>
        <dbReference type="EMBL" id="CAG9940804.1"/>
    </source>
</evidence>
<evidence type="ECO:0000313" key="2">
    <source>
        <dbReference type="Proteomes" id="UP000836387"/>
    </source>
</evidence>
<protein>
    <submittedName>
        <fullName evidence="1">Uncharacterized protein</fullName>
    </submittedName>
</protein>
<dbReference type="EMBL" id="CADEHS020000005">
    <property type="protein sequence ID" value="CAG9940804.1"/>
    <property type="molecule type" value="Genomic_DNA"/>
</dbReference>